<sequence length="622" mass="70566">MKKKIEILAPAKDLIGGIAAINSGADAVYIGAPLYGARSNATNSIEDVAALVKYAHLFNAQVFVVINTILYDNELETCRLMIWELYNIGVDALIIQDMAIMEMDLPPIVLHASTQANNRDADKIKFLKDAGIKRVVLARELNLHQIKEIYDKADVELEFFVTGALCVSFSGNCYMSVANGERSANRGSCAQNCRLPYNLIDGNGETLIKNSHLLSIKDFDVSNEIPNLVEAGIVSFKIEGRLKDIVYVKNNVSYLRQKLDAYLEGSDKYTKASSGKCTYSFDSALDKSFNRGYTDYFVNERHSSIGSWESPKSKGQYIGKLVKTIGNAYQIENGELLNNGDGLCFINETNEAEGIYVNKVENGLAYPNVLKEIKDGTFIYRNNDAAFIKIVEREDSAVRKISTTLLLTENENGFELIATDEDGNVSIVTLVHPKEQTKNNESIAENFKINLAKTGFTPYTADEINVLFSQNWFLPISKINEMRRTVYEQLSEIRLANYKREEHQLVKTSHPYPETKLDFMYNVSNKIARKFYERHGVTEIEKAFELQWDPGKSRVMTTKYCIKYELKKCPIHQKDIVGVKVKEPLVLKQGELEYKLKFNCKPCEMEIWEKDAEFEIEEDHFH</sequence>
<dbReference type="Proteomes" id="UP001273350">
    <property type="component" value="Unassembled WGS sequence"/>
</dbReference>
<dbReference type="RefSeq" id="WP_230004573.1">
    <property type="nucleotide sequence ID" value="NZ_CP087134.1"/>
</dbReference>
<feature type="domain" description="Peptidase U32 collagenase" evidence="1">
    <location>
        <begin position="379"/>
        <end position="494"/>
    </location>
</feature>
<evidence type="ECO:0000259" key="1">
    <source>
        <dbReference type="Pfam" id="PF12392"/>
    </source>
</evidence>
<dbReference type="PANTHER" id="PTHR30217">
    <property type="entry name" value="PEPTIDASE U32 FAMILY"/>
    <property type="match status" value="1"/>
</dbReference>
<dbReference type="Pfam" id="PF12392">
    <property type="entry name" value="DUF3656"/>
    <property type="match status" value="1"/>
</dbReference>
<dbReference type="PANTHER" id="PTHR30217:SF10">
    <property type="entry name" value="23S RRNA 5-HYDROXYCYTIDINE C2501 SYNTHASE"/>
    <property type="match status" value="1"/>
</dbReference>
<proteinExistence type="predicted"/>
<evidence type="ECO:0000313" key="3">
    <source>
        <dbReference type="Proteomes" id="UP001273350"/>
    </source>
</evidence>
<gene>
    <name evidence="2" type="ORF">SGQ83_06350</name>
</gene>
<keyword evidence="3" id="KW-1185">Reference proteome</keyword>
<dbReference type="Pfam" id="PF01136">
    <property type="entry name" value="Peptidase_U32"/>
    <property type="match status" value="1"/>
</dbReference>
<accession>A0ABU4R8Q5</accession>
<organism evidence="2 3">
    <name type="scientific">Flavobacterium cupriresistens</name>
    <dbReference type="NCBI Taxonomy" id="2893885"/>
    <lineage>
        <taxon>Bacteria</taxon>
        <taxon>Pseudomonadati</taxon>
        <taxon>Bacteroidota</taxon>
        <taxon>Flavobacteriia</taxon>
        <taxon>Flavobacteriales</taxon>
        <taxon>Flavobacteriaceae</taxon>
        <taxon>Flavobacterium</taxon>
    </lineage>
</organism>
<comment type="caution">
    <text evidence="2">The sequence shown here is derived from an EMBL/GenBank/DDBJ whole genome shotgun (WGS) entry which is preliminary data.</text>
</comment>
<dbReference type="InterPro" id="IPR020988">
    <property type="entry name" value="Pept_U32_collagenase"/>
</dbReference>
<dbReference type="PROSITE" id="PS01276">
    <property type="entry name" value="PEPTIDASE_U32"/>
    <property type="match status" value="1"/>
</dbReference>
<dbReference type="InterPro" id="IPR001539">
    <property type="entry name" value="Peptidase_U32"/>
</dbReference>
<reference evidence="2 3" key="1">
    <citation type="submission" date="2023-11" db="EMBL/GenBank/DDBJ databases">
        <title>Unpublished Manusciprt.</title>
        <authorList>
            <person name="Saticioglu I.B."/>
            <person name="Ay H."/>
            <person name="Ajmi N."/>
            <person name="Altun S."/>
            <person name="Duman M."/>
        </authorList>
    </citation>
    <scope>NUCLEOTIDE SEQUENCE [LARGE SCALE GENOMIC DNA]</scope>
    <source>
        <strain evidence="2 3">Fl-318</strain>
    </source>
</reference>
<dbReference type="EMBL" id="JAWXVI010000003">
    <property type="protein sequence ID" value="MDX6188960.1"/>
    <property type="molecule type" value="Genomic_DNA"/>
</dbReference>
<name>A0ABU4R8Q5_9FLAO</name>
<protein>
    <submittedName>
        <fullName evidence="2">U32 family peptidase</fullName>
    </submittedName>
</protein>
<evidence type="ECO:0000313" key="2">
    <source>
        <dbReference type="EMBL" id="MDX6188960.1"/>
    </source>
</evidence>
<dbReference type="InterPro" id="IPR051454">
    <property type="entry name" value="RNA/ubiquinone_mod_enzymes"/>
</dbReference>